<comment type="caution">
    <text evidence="1">The sequence shown here is derived from an EMBL/GenBank/DDBJ whole genome shotgun (WGS) entry which is preliminary data.</text>
</comment>
<evidence type="ECO:0000313" key="2">
    <source>
        <dbReference type="Proteomes" id="UP000655443"/>
    </source>
</evidence>
<organism evidence="1 2">
    <name type="scientific">Streptomyces alanosinicus</name>
    <dbReference type="NCBI Taxonomy" id="68171"/>
    <lineage>
        <taxon>Bacteria</taxon>
        <taxon>Bacillati</taxon>
        <taxon>Actinomycetota</taxon>
        <taxon>Actinomycetes</taxon>
        <taxon>Kitasatosporales</taxon>
        <taxon>Streptomycetaceae</taxon>
        <taxon>Streptomyces</taxon>
    </lineage>
</organism>
<dbReference type="Proteomes" id="UP000655443">
    <property type="component" value="Unassembled WGS sequence"/>
</dbReference>
<evidence type="ECO:0000313" key="1">
    <source>
        <dbReference type="EMBL" id="GHE13918.1"/>
    </source>
</evidence>
<dbReference type="AlphaFoldDB" id="A0A919D8R5"/>
<gene>
    <name evidence="1" type="ORF">GCM10010339_82780</name>
</gene>
<dbReference type="RefSeq" id="WP_229882351.1">
    <property type="nucleotide sequence ID" value="NZ_BMVG01000045.1"/>
</dbReference>
<keyword evidence="2" id="KW-1185">Reference proteome</keyword>
<protein>
    <submittedName>
        <fullName evidence="1">Uncharacterized protein</fullName>
    </submittedName>
</protein>
<proteinExistence type="predicted"/>
<accession>A0A919D8R5</accession>
<reference evidence="1" key="2">
    <citation type="submission" date="2020-09" db="EMBL/GenBank/DDBJ databases">
        <authorList>
            <person name="Sun Q."/>
            <person name="Ohkuma M."/>
        </authorList>
    </citation>
    <scope>NUCLEOTIDE SEQUENCE</scope>
    <source>
        <strain evidence="1">JCM 4714</strain>
    </source>
</reference>
<reference evidence="1" key="1">
    <citation type="journal article" date="2014" name="Int. J. Syst. Evol. Microbiol.">
        <title>Complete genome sequence of Corynebacterium casei LMG S-19264T (=DSM 44701T), isolated from a smear-ripened cheese.</title>
        <authorList>
            <consortium name="US DOE Joint Genome Institute (JGI-PGF)"/>
            <person name="Walter F."/>
            <person name="Albersmeier A."/>
            <person name="Kalinowski J."/>
            <person name="Ruckert C."/>
        </authorList>
    </citation>
    <scope>NUCLEOTIDE SEQUENCE</scope>
    <source>
        <strain evidence="1">JCM 4714</strain>
    </source>
</reference>
<name>A0A919D8R5_9ACTN</name>
<dbReference type="EMBL" id="BMVG01000045">
    <property type="protein sequence ID" value="GHE13918.1"/>
    <property type="molecule type" value="Genomic_DNA"/>
</dbReference>
<sequence>MVTNIGQVKQALACRACPLHRQAAVAVEQGLGHAPESLLDPGGLGQRSAGIDGDALALDVDLAGLLRVPADRGVVQPGIVGGHLAGRVIEKDAYDFLRDVPVDQPGSKVWRH</sequence>